<evidence type="ECO:0000313" key="2">
    <source>
        <dbReference type="EMBL" id="HIZ90491.1"/>
    </source>
</evidence>
<gene>
    <name evidence="2" type="ORF">H9804_11155</name>
</gene>
<dbReference type="Proteomes" id="UP000824176">
    <property type="component" value="Unassembled WGS sequence"/>
</dbReference>
<dbReference type="AlphaFoldDB" id="A0A9D2GWZ3"/>
<name>A0A9D2GWZ3_9BACT</name>
<reference evidence="2" key="1">
    <citation type="journal article" date="2021" name="PeerJ">
        <title>Extensive microbial diversity within the chicken gut microbiome revealed by metagenomics and culture.</title>
        <authorList>
            <person name="Gilroy R."/>
            <person name="Ravi A."/>
            <person name="Getino M."/>
            <person name="Pursley I."/>
            <person name="Horton D.L."/>
            <person name="Alikhan N.F."/>
            <person name="Baker D."/>
            <person name="Gharbi K."/>
            <person name="Hall N."/>
            <person name="Watson M."/>
            <person name="Adriaenssens E.M."/>
            <person name="Foster-Nyarko E."/>
            <person name="Jarju S."/>
            <person name="Secka A."/>
            <person name="Antonio M."/>
            <person name="Oren A."/>
            <person name="Chaudhuri R.R."/>
            <person name="La Ragione R."/>
            <person name="Hildebrand F."/>
            <person name="Pallen M.J."/>
        </authorList>
    </citation>
    <scope>NUCLEOTIDE SEQUENCE</scope>
    <source>
        <strain evidence="2">ChiW4-1371</strain>
    </source>
</reference>
<sequence>MIINNSMYLNYLNTLQNPSNDINTDDDNTTSSTNNTAGTPVTLPANMDTIDITGTQEVEEVEAEVIENDKLDWTYNTTDTGYLPDFKLGDWENTSDILFGGNTMTVEERSYAVYLPASLQEKMEADPEFAKEINAKLEDFFNYAKKESGTLDDGTSYNVIAQQMAVAMDENGNITHTYVRTESYSVSSALPEAANDENALNSIDNNTENANSNNSLTIKYGFAMYKSSIQIGGSSNGSKELTDEEKNSSAMTAIGVQSVITIETAQVSGSEPATEIRKANGDVVELETGKLIQKHAGYSDGMQKYDAKA</sequence>
<accession>A0A9D2GWZ3</accession>
<reference evidence="2" key="2">
    <citation type="submission" date="2021-04" db="EMBL/GenBank/DDBJ databases">
        <authorList>
            <person name="Gilroy R."/>
        </authorList>
    </citation>
    <scope>NUCLEOTIDE SEQUENCE</scope>
    <source>
        <strain evidence="2">ChiW4-1371</strain>
    </source>
</reference>
<evidence type="ECO:0000313" key="3">
    <source>
        <dbReference type="Proteomes" id="UP000824176"/>
    </source>
</evidence>
<feature type="region of interest" description="Disordered" evidence="1">
    <location>
        <begin position="18"/>
        <end position="46"/>
    </location>
</feature>
<comment type="caution">
    <text evidence="2">The sequence shown here is derived from an EMBL/GenBank/DDBJ whole genome shotgun (WGS) entry which is preliminary data.</text>
</comment>
<protein>
    <submittedName>
        <fullName evidence="2">Uncharacterized protein</fullName>
    </submittedName>
</protein>
<evidence type="ECO:0000256" key="1">
    <source>
        <dbReference type="SAM" id="MobiDB-lite"/>
    </source>
</evidence>
<dbReference type="EMBL" id="DXAQ01000168">
    <property type="protein sequence ID" value="HIZ90491.1"/>
    <property type="molecule type" value="Genomic_DNA"/>
</dbReference>
<organism evidence="2 3">
    <name type="scientific">Candidatus Mucispirillum faecigallinarum</name>
    <dbReference type="NCBI Taxonomy" id="2838699"/>
    <lineage>
        <taxon>Bacteria</taxon>
        <taxon>Pseudomonadati</taxon>
        <taxon>Deferribacterota</taxon>
        <taxon>Deferribacteres</taxon>
        <taxon>Deferribacterales</taxon>
        <taxon>Mucispirillaceae</taxon>
        <taxon>Mucispirillum</taxon>
    </lineage>
</organism>
<proteinExistence type="predicted"/>